<protein>
    <recommendedName>
        <fullName evidence="3">HTH cro/C1-type domain-containing protein</fullName>
    </recommendedName>
</protein>
<dbReference type="EMBL" id="JBHSOH010000007">
    <property type="protein sequence ID" value="MFC5848345.1"/>
    <property type="molecule type" value="Genomic_DNA"/>
</dbReference>
<evidence type="ECO:0000313" key="1">
    <source>
        <dbReference type="EMBL" id="MFC5848345.1"/>
    </source>
</evidence>
<dbReference type="SUPFAM" id="SSF47413">
    <property type="entry name" value="lambda repressor-like DNA-binding domains"/>
    <property type="match status" value="1"/>
</dbReference>
<dbReference type="InterPro" id="IPR001387">
    <property type="entry name" value="Cro/C1-type_HTH"/>
</dbReference>
<proteinExistence type="predicted"/>
<dbReference type="CDD" id="cd00093">
    <property type="entry name" value="HTH_XRE"/>
    <property type="match status" value="1"/>
</dbReference>
<evidence type="ECO:0000313" key="2">
    <source>
        <dbReference type="Proteomes" id="UP001595979"/>
    </source>
</evidence>
<reference evidence="2" key="1">
    <citation type="journal article" date="2019" name="Int. J. Syst. Evol. Microbiol.">
        <title>The Global Catalogue of Microorganisms (GCM) 10K type strain sequencing project: providing services to taxonomists for standard genome sequencing and annotation.</title>
        <authorList>
            <consortium name="The Broad Institute Genomics Platform"/>
            <consortium name="The Broad Institute Genome Sequencing Center for Infectious Disease"/>
            <person name="Wu L."/>
            <person name="Ma J."/>
        </authorList>
    </citation>
    <scope>NUCLEOTIDE SEQUENCE [LARGE SCALE GENOMIC DNA]</scope>
    <source>
        <strain evidence="2">CGMCC 1.15053</strain>
    </source>
</reference>
<dbReference type="RefSeq" id="WP_380048314.1">
    <property type="nucleotide sequence ID" value="NZ_JBHSOH010000007.1"/>
</dbReference>
<keyword evidence="2" id="KW-1185">Reference proteome</keyword>
<name>A0ABW1DIC1_9DEIO</name>
<gene>
    <name evidence="1" type="ORF">ACFPQ6_08485</name>
</gene>
<dbReference type="Proteomes" id="UP001595979">
    <property type="component" value="Unassembled WGS sequence"/>
</dbReference>
<comment type="caution">
    <text evidence="1">The sequence shown here is derived from an EMBL/GenBank/DDBJ whole genome shotgun (WGS) entry which is preliminary data.</text>
</comment>
<dbReference type="Gene3D" id="1.10.260.40">
    <property type="entry name" value="lambda repressor-like DNA-binding domains"/>
    <property type="match status" value="1"/>
</dbReference>
<sequence>MTWEETEHHLREQIRAQPRGFQTALAERLGISQPAVAQFVGGGKSIPTTHLSAILDMLGLELGVHPRGAQEGQP</sequence>
<accession>A0ABW1DIC1</accession>
<evidence type="ECO:0008006" key="3">
    <source>
        <dbReference type="Google" id="ProtNLM"/>
    </source>
</evidence>
<organism evidence="1 2">
    <name type="scientific">Deinococcus petrolearius</name>
    <dbReference type="NCBI Taxonomy" id="1751295"/>
    <lineage>
        <taxon>Bacteria</taxon>
        <taxon>Thermotogati</taxon>
        <taxon>Deinococcota</taxon>
        <taxon>Deinococci</taxon>
        <taxon>Deinococcales</taxon>
        <taxon>Deinococcaceae</taxon>
        <taxon>Deinococcus</taxon>
    </lineage>
</organism>
<dbReference type="InterPro" id="IPR010982">
    <property type="entry name" value="Lambda_DNA-bd_dom_sf"/>
</dbReference>